<keyword evidence="2" id="KW-1185">Reference proteome</keyword>
<dbReference type="CDD" id="cd00882">
    <property type="entry name" value="Ras_like_GTPase"/>
    <property type="match status" value="1"/>
</dbReference>
<name>V8FRS9_9BURK</name>
<protein>
    <submittedName>
        <fullName evidence="1">Uncharacterized protein</fullName>
    </submittedName>
</protein>
<dbReference type="Proteomes" id="UP000018766">
    <property type="component" value="Unassembled WGS sequence"/>
</dbReference>
<organism evidence="1 2">
    <name type="scientific">Pelistega indica</name>
    <dbReference type="NCBI Taxonomy" id="1414851"/>
    <lineage>
        <taxon>Bacteria</taxon>
        <taxon>Pseudomonadati</taxon>
        <taxon>Pseudomonadota</taxon>
        <taxon>Betaproteobacteria</taxon>
        <taxon>Burkholderiales</taxon>
        <taxon>Alcaligenaceae</taxon>
        <taxon>Pelistega</taxon>
    </lineage>
</organism>
<dbReference type="InterPro" id="IPR027417">
    <property type="entry name" value="P-loop_NTPase"/>
</dbReference>
<proteinExistence type="predicted"/>
<dbReference type="AlphaFoldDB" id="V8FRS9"/>
<comment type="caution">
    <text evidence="1">The sequence shown here is derived from an EMBL/GenBank/DDBJ whole genome shotgun (WGS) entry which is preliminary data.</text>
</comment>
<evidence type="ECO:0000313" key="1">
    <source>
        <dbReference type="EMBL" id="ETD66418.1"/>
    </source>
</evidence>
<evidence type="ECO:0000313" key="2">
    <source>
        <dbReference type="Proteomes" id="UP000018766"/>
    </source>
</evidence>
<dbReference type="Gene3D" id="3.40.50.300">
    <property type="entry name" value="P-loop containing nucleotide triphosphate hydrolases"/>
    <property type="match status" value="1"/>
</dbReference>
<dbReference type="EMBL" id="AYSV01000144">
    <property type="protein sequence ID" value="ETD66418.1"/>
    <property type="molecule type" value="Genomic_DNA"/>
</dbReference>
<gene>
    <name evidence="1" type="ORF">V757_12680</name>
</gene>
<dbReference type="SUPFAM" id="SSF52540">
    <property type="entry name" value="P-loop containing nucleoside triphosphate hydrolases"/>
    <property type="match status" value="1"/>
</dbReference>
<reference evidence="1 2" key="1">
    <citation type="submission" date="2013-11" db="EMBL/GenBank/DDBJ databases">
        <title>Genomic analysis of Pelistega sp. HM-7.</title>
        <authorList>
            <person name="Kumbhare S.V."/>
            <person name="Shetty S.A."/>
            <person name="Sharma O."/>
            <person name="Dhotre D.P."/>
        </authorList>
    </citation>
    <scope>NUCLEOTIDE SEQUENCE [LARGE SCALE GENOMIC DNA]</scope>
    <source>
        <strain evidence="1 2">HM-7</strain>
    </source>
</reference>
<sequence length="386" mass="45068">MPNNKISSFFDEELQNNTEVINQDSTGDPVSDINSLDNHDIDVEVPSISEVTSNTVHYDNDDYQYFDDIGVSKDNIRDLKRQAQIKMTPDEYRNRLTELNERAENKHFVMLFGTPSSGKSYVIASLLHYMNSYLPGNVRLNPERTTKQDSLIFNTMQEMFSNPRKRIGRTGTLDFYELNVLYEPEELNKPEVEITFIDASGENMIRMFDGDTERYAGELPDSLEVILDSRVNCKFIFVYDQSQRRLEREHKELAPQVMILQALYNRVLELQKKNKKRYPKILLLSKSDKISQEERMKYGESPQAYALSDDNELKSFAKGFFTEANSPNKTIFYKIGTFTKHDDLDVFDEECPKRLFDWLYSSITGRTASKQVSWWRRFVNWLVGKS</sequence>
<accession>V8FRS9</accession>
<dbReference type="RefSeq" id="WP_023953478.1">
    <property type="nucleotide sequence ID" value="NZ_AYSV01000144.1"/>
</dbReference>